<keyword evidence="3 6" id="KW-0812">Transmembrane</keyword>
<dbReference type="GO" id="GO:0030420">
    <property type="term" value="P:establishment of competence for transformation"/>
    <property type="evidence" value="ECO:0007669"/>
    <property type="project" value="InterPro"/>
</dbReference>
<feature type="transmembrane region" description="Helical" evidence="6">
    <location>
        <begin position="338"/>
        <end position="355"/>
    </location>
</feature>
<accession>A0A3B0VCD6</accession>
<feature type="transmembrane region" description="Helical" evidence="6">
    <location>
        <begin position="42"/>
        <end position="60"/>
    </location>
</feature>
<organism evidence="8">
    <name type="scientific">hydrothermal vent metagenome</name>
    <dbReference type="NCBI Taxonomy" id="652676"/>
    <lineage>
        <taxon>unclassified sequences</taxon>
        <taxon>metagenomes</taxon>
        <taxon>ecological metagenomes</taxon>
    </lineage>
</organism>
<dbReference type="SUPFAM" id="SSF56281">
    <property type="entry name" value="Metallo-hydrolase/oxidoreductase"/>
    <property type="match status" value="1"/>
</dbReference>
<dbReference type="InterPro" id="IPR052159">
    <property type="entry name" value="Competence_DNA_uptake"/>
</dbReference>
<dbReference type="CDD" id="cd07731">
    <property type="entry name" value="ComA-like_MBL-fold"/>
    <property type="match status" value="1"/>
</dbReference>
<feature type="transmembrane region" description="Helical" evidence="6">
    <location>
        <begin position="523"/>
        <end position="541"/>
    </location>
</feature>
<dbReference type="SMART" id="SM00849">
    <property type="entry name" value="Lactamase_B"/>
    <property type="match status" value="1"/>
</dbReference>
<dbReference type="InterPro" id="IPR004797">
    <property type="entry name" value="Competence_ComEC/Rec2"/>
</dbReference>
<evidence type="ECO:0000256" key="5">
    <source>
        <dbReference type="ARBA" id="ARBA00023136"/>
    </source>
</evidence>
<feature type="transmembrane region" description="Helical" evidence="6">
    <location>
        <begin position="362"/>
        <end position="381"/>
    </location>
</feature>
<dbReference type="Pfam" id="PF03772">
    <property type="entry name" value="Competence"/>
    <property type="match status" value="1"/>
</dbReference>
<evidence type="ECO:0000313" key="8">
    <source>
        <dbReference type="EMBL" id="VAW36552.1"/>
    </source>
</evidence>
<sequence>MVRIRFSLTTVQHRLAANLLLPVVVCYILGGVAARYLAPDPAGLLFTNLAGLVMLALLFLGRRRRLALYLVPAVFILIGFARTGQSLLPPDNPAAISNLLTTKSRVTLTGTLLHMPEYNGRTTRLELAVDSVLFRRPRAGNSPRLIPAQGRVSLSLKGRPENTVRPGDRLLVIAVINRTYNYQTPGAFDYRLYLAERSIFVTGRIPGPNDIMVFREPGNPWFHQLRFFPERLRQHIAAFLNNHLEPEAAGLYQALLIGSRSGISAKTLAHFKATGCMHLLAISGIHMALLGLMITLSLMWLMKRSTTLLLHVHVPTVATLLALPPLIGYALIAGMNTPVIRALLMAVLFLFAVALRRQRSLVHVVAAAALILLLFKPQALFSVSFQLSFAAVLAITLIYPRLLAILDRGEATAAEKIPLPARLSRYVLAAFMVSVAATLGALPFLLYYFNRFSTIGPVVNLLVEPLLCFWALPIGLLATPLIFFAPGVAAMLFRLGALGITAADKVTLLGSRLPFASYRTITPTPMEIVLYFTILCLWLAGGKKKGTALILLAPALILVFSFTHGLWLPRTGRTTTVSFMDVGQGSSTLMQLPGGKTVLLDGGSTTSDNFDIGERVIAPFLWKKRLWHLTDLVISHPHSDHYNGMGFILRHFRPARLWINGDRDEAWTYRKILRTAAKQGVKIIVPRPGQRLVSAAATELVCLGMTETGAHNRAVPPPGVPVNDQSLVLRLSDGDYAFLFPGDISKAAEKKLLGQHRELRADILLAPHHGSKTSSSRAFIAAVNPKIIIVSAGHQGRGHYPDPAHLKRWLRENRTVLETAKVGTVTCITDGRKLEVKTWQRKWRPAGPVTPR</sequence>
<feature type="transmembrane region" description="Helical" evidence="6">
    <location>
        <begin position="279"/>
        <end position="301"/>
    </location>
</feature>
<proteinExistence type="predicted"/>
<name>A0A3B0VCD6_9ZZZZ</name>
<keyword evidence="2" id="KW-1003">Cell membrane</keyword>
<feature type="transmembrane region" description="Helical" evidence="6">
    <location>
        <begin position="426"/>
        <end position="449"/>
    </location>
</feature>
<feature type="transmembrane region" description="Helical" evidence="6">
    <location>
        <begin position="308"/>
        <end position="332"/>
    </location>
</feature>
<dbReference type="InterPro" id="IPR035681">
    <property type="entry name" value="ComA-like_MBL"/>
</dbReference>
<dbReference type="InterPro" id="IPR004477">
    <property type="entry name" value="ComEC_N"/>
</dbReference>
<dbReference type="PANTHER" id="PTHR30619:SF1">
    <property type="entry name" value="RECOMBINATION PROTEIN 2"/>
    <property type="match status" value="1"/>
</dbReference>
<dbReference type="InterPro" id="IPR025405">
    <property type="entry name" value="DUF4131"/>
</dbReference>
<dbReference type="GO" id="GO:0005886">
    <property type="term" value="C:plasma membrane"/>
    <property type="evidence" value="ECO:0007669"/>
    <property type="project" value="UniProtKB-SubCell"/>
</dbReference>
<reference evidence="8" key="1">
    <citation type="submission" date="2018-06" db="EMBL/GenBank/DDBJ databases">
        <authorList>
            <person name="Zhirakovskaya E."/>
        </authorList>
    </citation>
    <scope>NUCLEOTIDE SEQUENCE</scope>
</reference>
<dbReference type="PANTHER" id="PTHR30619">
    <property type="entry name" value="DNA INTERNALIZATION/COMPETENCE PROTEIN COMEC/REC2"/>
    <property type="match status" value="1"/>
</dbReference>
<comment type="subcellular location">
    <subcellularLocation>
        <location evidence="1">Cell membrane</location>
        <topology evidence="1">Multi-pass membrane protein</topology>
    </subcellularLocation>
</comment>
<dbReference type="AlphaFoldDB" id="A0A3B0VCD6"/>
<dbReference type="Pfam" id="PF00753">
    <property type="entry name" value="Lactamase_B"/>
    <property type="match status" value="1"/>
</dbReference>
<protein>
    <submittedName>
        <fullName evidence="8">DNA internalization-related competence protein ComEC/Rec2</fullName>
    </submittedName>
</protein>
<feature type="transmembrane region" description="Helical" evidence="6">
    <location>
        <begin position="455"/>
        <end position="474"/>
    </location>
</feature>
<dbReference type="EMBL" id="UOEY01000025">
    <property type="protein sequence ID" value="VAW36552.1"/>
    <property type="molecule type" value="Genomic_DNA"/>
</dbReference>
<dbReference type="InterPro" id="IPR036866">
    <property type="entry name" value="RibonucZ/Hydroxyglut_hydro"/>
</dbReference>
<evidence type="ECO:0000259" key="7">
    <source>
        <dbReference type="SMART" id="SM00849"/>
    </source>
</evidence>
<evidence type="ECO:0000256" key="4">
    <source>
        <dbReference type="ARBA" id="ARBA00022989"/>
    </source>
</evidence>
<feature type="transmembrane region" description="Helical" evidence="6">
    <location>
        <begin position="387"/>
        <end position="406"/>
    </location>
</feature>
<feature type="transmembrane region" description="Helical" evidence="6">
    <location>
        <begin position="548"/>
        <end position="568"/>
    </location>
</feature>
<dbReference type="InterPro" id="IPR001279">
    <property type="entry name" value="Metallo-B-lactamas"/>
</dbReference>
<keyword evidence="5 6" id="KW-0472">Membrane</keyword>
<dbReference type="Pfam" id="PF13567">
    <property type="entry name" value="DUF4131"/>
    <property type="match status" value="1"/>
</dbReference>
<dbReference type="NCBIfam" id="TIGR00361">
    <property type="entry name" value="ComEC_Rec2"/>
    <property type="match status" value="1"/>
</dbReference>
<evidence type="ECO:0000256" key="6">
    <source>
        <dbReference type="SAM" id="Phobius"/>
    </source>
</evidence>
<gene>
    <name evidence="8" type="ORF">MNBD_DELTA04-1078</name>
</gene>
<keyword evidence="4 6" id="KW-1133">Transmembrane helix</keyword>
<feature type="transmembrane region" description="Helical" evidence="6">
    <location>
        <begin position="481"/>
        <end position="503"/>
    </location>
</feature>
<evidence type="ECO:0000256" key="3">
    <source>
        <dbReference type="ARBA" id="ARBA00022692"/>
    </source>
</evidence>
<feature type="transmembrane region" description="Helical" evidence="6">
    <location>
        <begin position="15"/>
        <end position="36"/>
    </location>
</feature>
<evidence type="ECO:0000256" key="1">
    <source>
        <dbReference type="ARBA" id="ARBA00004651"/>
    </source>
</evidence>
<feature type="transmembrane region" description="Helical" evidence="6">
    <location>
        <begin position="67"/>
        <end position="88"/>
    </location>
</feature>
<feature type="domain" description="Metallo-beta-lactamase" evidence="7">
    <location>
        <begin position="584"/>
        <end position="794"/>
    </location>
</feature>
<dbReference type="NCBIfam" id="TIGR00360">
    <property type="entry name" value="ComEC_N-term"/>
    <property type="match status" value="1"/>
</dbReference>
<dbReference type="Gene3D" id="3.60.15.10">
    <property type="entry name" value="Ribonuclease Z/Hydroxyacylglutathione hydrolase-like"/>
    <property type="match status" value="1"/>
</dbReference>
<evidence type="ECO:0000256" key="2">
    <source>
        <dbReference type="ARBA" id="ARBA00022475"/>
    </source>
</evidence>